<feature type="region of interest" description="Disordered" evidence="1">
    <location>
        <begin position="1"/>
        <end position="74"/>
    </location>
</feature>
<sequence length="295" mass="32953">MVSIASEFSLSSASSTPSSEASLSPASSTSSEAASTGTILYTPLPSGPNRRISRPIRQPLRPPTGVGGPENPRITDDALLEHIWGQPSDDSLSWLGRIMWGGFPQYSRPASEPFGTHNPLAINGGPRQPVPTQNPLLNNPRPRQSVIVDGSAGWRERQRQMTIANMGPAQLQEEMTRLREQERQARRRIAHLLRPPWTMADNSEFISPNIPPRDMTVRMEFPLRVLDDHDMDNIANGIPQHVRQRSGHEPFGQRSDQVQVREEESEGADPFSHVNPFHRGRNLPRWATYSNLSEE</sequence>
<reference evidence="2" key="1">
    <citation type="journal article" date="2023" name="Mol. Phylogenet. Evol.">
        <title>Genome-scale phylogeny and comparative genomics of the fungal order Sordariales.</title>
        <authorList>
            <person name="Hensen N."/>
            <person name="Bonometti L."/>
            <person name="Westerberg I."/>
            <person name="Brannstrom I.O."/>
            <person name="Guillou S."/>
            <person name="Cros-Aarteil S."/>
            <person name="Calhoun S."/>
            <person name="Haridas S."/>
            <person name="Kuo A."/>
            <person name="Mondo S."/>
            <person name="Pangilinan J."/>
            <person name="Riley R."/>
            <person name="LaButti K."/>
            <person name="Andreopoulos B."/>
            <person name="Lipzen A."/>
            <person name="Chen C."/>
            <person name="Yan M."/>
            <person name="Daum C."/>
            <person name="Ng V."/>
            <person name="Clum A."/>
            <person name="Steindorff A."/>
            <person name="Ohm R.A."/>
            <person name="Martin F."/>
            <person name="Silar P."/>
            <person name="Natvig D.O."/>
            <person name="Lalanne C."/>
            <person name="Gautier V."/>
            <person name="Ament-Velasquez S.L."/>
            <person name="Kruys A."/>
            <person name="Hutchinson M.I."/>
            <person name="Powell A.J."/>
            <person name="Barry K."/>
            <person name="Miller A.N."/>
            <person name="Grigoriev I.V."/>
            <person name="Debuchy R."/>
            <person name="Gladieux P."/>
            <person name="Hiltunen Thoren M."/>
            <person name="Johannesson H."/>
        </authorList>
    </citation>
    <scope>NUCLEOTIDE SEQUENCE</scope>
    <source>
        <strain evidence="2">CBS 626.80</strain>
    </source>
</reference>
<dbReference type="EMBL" id="MU859071">
    <property type="protein sequence ID" value="KAK3955916.1"/>
    <property type="molecule type" value="Genomic_DNA"/>
</dbReference>
<protein>
    <submittedName>
        <fullName evidence="2">Uncharacterized protein</fullName>
    </submittedName>
</protein>
<proteinExistence type="predicted"/>
<dbReference type="AlphaFoldDB" id="A0AAN6P3C2"/>
<evidence type="ECO:0000313" key="3">
    <source>
        <dbReference type="Proteomes" id="UP001303222"/>
    </source>
</evidence>
<dbReference type="Proteomes" id="UP001303222">
    <property type="component" value="Unassembled WGS sequence"/>
</dbReference>
<evidence type="ECO:0000256" key="1">
    <source>
        <dbReference type="SAM" id="MobiDB-lite"/>
    </source>
</evidence>
<feature type="region of interest" description="Disordered" evidence="1">
    <location>
        <begin position="115"/>
        <end position="154"/>
    </location>
</feature>
<comment type="caution">
    <text evidence="2">The sequence shown here is derived from an EMBL/GenBank/DDBJ whole genome shotgun (WGS) entry which is preliminary data.</text>
</comment>
<keyword evidence="3" id="KW-1185">Reference proteome</keyword>
<evidence type="ECO:0000313" key="2">
    <source>
        <dbReference type="EMBL" id="KAK3955916.1"/>
    </source>
</evidence>
<accession>A0AAN6P3C2</accession>
<organism evidence="2 3">
    <name type="scientific">Pseudoneurospora amorphoporcata</name>
    <dbReference type="NCBI Taxonomy" id="241081"/>
    <lineage>
        <taxon>Eukaryota</taxon>
        <taxon>Fungi</taxon>
        <taxon>Dikarya</taxon>
        <taxon>Ascomycota</taxon>
        <taxon>Pezizomycotina</taxon>
        <taxon>Sordariomycetes</taxon>
        <taxon>Sordariomycetidae</taxon>
        <taxon>Sordariales</taxon>
        <taxon>Sordariaceae</taxon>
        <taxon>Pseudoneurospora</taxon>
    </lineage>
</organism>
<feature type="compositionally biased region" description="Low complexity" evidence="1">
    <location>
        <begin position="1"/>
        <end position="36"/>
    </location>
</feature>
<name>A0AAN6P3C2_9PEZI</name>
<feature type="region of interest" description="Disordered" evidence="1">
    <location>
        <begin position="239"/>
        <end position="282"/>
    </location>
</feature>
<gene>
    <name evidence="2" type="ORF">QBC32DRAFT_204145</name>
</gene>
<reference evidence="2" key="2">
    <citation type="submission" date="2023-06" db="EMBL/GenBank/DDBJ databases">
        <authorList>
            <consortium name="Lawrence Berkeley National Laboratory"/>
            <person name="Mondo S.J."/>
            <person name="Hensen N."/>
            <person name="Bonometti L."/>
            <person name="Westerberg I."/>
            <person name="Brannstrom I.O."/>
            <person name="Guillou S."/>
            <person name="Cros-Aarteil S."/>
            <person name="Calhoun S."/>
            <person name="Haridas S."/>
            <person name="Kuo A."/>
            <person name="Pangilinan J."/>
            <person name="Riley R."/>
            <person name="Labutti K."/>
            <person name="Andreopoulos B."/>
            <person name="Lipzen A."/>
            <person name="Chen C."/>
            <person name="Yanf M."/>
            <person name="Daum C."/>
            <person name="Ng V."/>
            <person name="Clum A."/>
            <person name="Steindorff A."/>
            <person name="Ohm R."/>
            <person name="Martin F."/>
            <person name="Silar P."/>
            <person name="Natvig D."/>
            <person name="Lalanne C."/>
            <person name="Gautier V."/>
            <person name="Ament-Velasquez S.L."/>
            <person name="Kruys A."/>
            <person name="Hutchinson M.I."/>
            <person name="Powell A.J."/>
            <person name="Barry K."/>
            <person name="Miller A.N."/>
            <person name="Grigoriev I.V."/>
            <person name="Debuchy R."/>
            <person name="Gladieux P."/>
            <person name="Thoren M.H."/>
            <person name="Johannesson H."/>
        </authorList>
    </citation>
    <scope>NUCLEOTIDE SEQUENCE</scope>
    <source>
        <strain evidence="2">CBS 626.80</strain>
    </source>
</reference>